<dbReference type="InterPro" id="IPR004789">
    <property type="entry name" value="Acetalactate_synth_ssu"/>
</dbReference>
<evidence type="ECO:0000256" key="1">
    <source>
        <dbReference type="ARBA" id="ARBA00004974"/>
    </source>
</evidence>
<dbReference type="Pfam" id="PF22629">
    <property type="entry name" value="ACT_AHAS_ss"/>
    <property type="match status" value="1"/>
</dbReference>
<keyword evidence="11" id="KW-1185">Reference proteome</keyword>
<keyword evidence="8 10" id="KW-0808">Transferase</keyword>
<dbReference type="GO" id="GO:1990610">
    <property type="term" value="F:acetolactate synthase regulator activity"/>
    <property type="evidence" value="ECO:0007669"/>
    <property type="project" value="UniProtKB-UniRule"/>
</dbReference>
<proteinExistence type="inferred from homology"/>
<dbReference type="PANTHER" id="PTHR30239:SF0">
    <property type="entry name" value="ACETOLACTATE SYNTHASE SMALL SUBUNIT 1, CHLOROPLASTIC"/>
    <property type="match status" value="1"/>
</dbReference>
<dbReference type="PROSITE" id="PS51671">
    <property type="entry name" value="ACT"/>
    <property type="match status" value="1"/>
</dbReference>
<evidence type="ECO:0000256" key="6">
    <source>
        <dbReference type="ARBA" id="ARBA00023304"/>
    </source>
</evidence>
<dbReference type="AlphaFoldDB" id="A0A6M0Q840"/>
<comment type="pathway">
    <text evidence="2 8">Amino-acid biosynthesis; L-valine biosynthesis; L-valine from pyruvate: step 1/4.</text>
</comment>
<dbReference type="InterPro" id="IPR045865">
    <property type="entry name" value="ACT-like_dom_sf"/>
</dbReference>
<dbReference type="EMBL" id="JAAIWM010000004">
    <property type="protein sequence ID" value="NEY72532.1"/>
    <property type="molecule type" value="Genomic_DNA"/>
</dbReference>
<dbReference type="InterPro" id="IPR002912">
    <property type="entry name" value="ACT_dom"/>
</dbReference>
<accession>A0A6M0Q840</accession>
<comment type="caution">
    <text evidence="10">The sequence shown here is derived from an EMBL/GenBank/DDBJ whole genome shotgun (WGS) entry which is preliminary data.</text>
</comment>
<dbReference type="CDD" id="cd04878">
    <property type="entry name" value="ACT_AHAS"/>
    <property type="match status" value="1"/>
</dbReference>
<protein>
    <recommendedName>
        <fullName evidence="8">Acetolactate synthase small subunit</fullName>
        <shortName evidence="8">AHAS</shortName>
        <shortName evidence="8">ALS</shortName>
        <ecNumber evidence="8">2.2.1.6</ecNumber>
    </recommendedName>
    <alternativeName>
        <fullName evidence="8">Acetohydroxy-acid synthase small subunit</fullName>
    </alternativeName>
</protein>
<keyword evidence="5 8" id="KW-0028">Amino-acid biosynthesis</keyword>
<comment type="function">
    <text evidence="8">Catalyzes the conversion of 2 pyruvate molecules into acetolactate in the first common step of the biosynthetic pathway of the branched-amino acids such as leucine, isoleucine, and valine.</text>
</comment>
<evidence type="ECO:0000256" key="7">
    <source>
        <dbReference type="ARBA" id="ARBA00048670"/>
    </source>
</evidence>
<dbReference type="UniPathway" id="UPA00049">
    <property type="reaction ID" value="UER00059"/>
</dbReference>
<dbReference type="InterPro" id="IPR039557">
    <property type="entry name" value="AHAS_ACT"/>
</dbReference>
<comment type="catalytic activity">
    <reaction evidence="7 8">
        <text>2 pyruvate + H(+) = (2S)-2-acetolactate + CO2</text>
        <dbReference type="Rhea" id="RHEA:25249"/>
        <dbReference type="ChEBI" id="CHEBI:15361"/>
        <dbReference type="ChEBI" id="CHEBI:15378"/>
        <dbReference type="ChEBI" id="CHEBI:16526"/>
        <dbReference type="ChEBI" id="CHEBI:58476"/>
        <dbReference type="EC" id="2.2.1.6"/>
    </reaction>
</comment>
<feature type="domain" description="ACT" evidence="9">
    <location>
        <begin position="4"/>
        <end position="79"/>
    </location>
</feature>
<dbReference type="RefSeq" id="WP_163180000.1">
    <property type="nucleotide sequence ID" value="NZ_JAAIWM010000004.1"/>
</dbReference>
<evidence type="ECO:0000313" key="11">
    <source>
        <dbReference type="Proteomes" id="UP000481043"/>
    </source>
</evidence>
<dbReference type="Proteomes" id="UP000481043">
    <property type="component" value="Unassembled WGS sequence"/>
</dbReference>
<dbReference type="SUPFAM" id="SSF55021">
    <property type="entry name" value="ACT-like"/>
    <property type="match status" value="1"/>
</dbReference>
<dbReference type="GO" id="GO:0009099">
    <property type="term" value="P:L-valine biosynthetic process"/>
    <property type="evidence" value="ECO:0007669"/>
    <property type="project" value="UniProtKB-UniRule"/>
</dbReference>
<evidence type="ECO:0000256" key="8">
    <source>
        <dbReference type="RuleBase" id="RU368092"/>
    </source>
</evidence>
<keyword evidence="6 8" id="KW-0100">Branched-chain amino acid biosynthesis</keyword>
<dbReference type="GO" id="GO:0005829">
    <property type="term" value="C:cytosol"/>
    <property type="evidence" value="ECO:0007669"/>
    <property type="project" value="TreeGrafter"/>
</dbReference>
<dbReference type="Gene3D" id="3.30.70.260">
    <property type="match status" value="1"/>
</dbReference>
<evidence type="ECO:0000259" key="9">
    <source>
        <dbReference type="PROSITE" id="PS51671"/>
    </source>
</evidence>
<evidence type="ECO:0000256" key="2">
    <source>
        <dbReference type="ARBA" id="ARBA00005025"/>
    </source>
</evidence>
<dbReference type="InterPro" id="IPR054480">
    <property type="entry name" value="AHAS_small-like_ACT"/>
</dbReference>
<sequence length="90" mass="10363">MKRTLSMIVNNNLGVLNRMTNLFLRKGLNIESLTVGPIDDHKISLLTVVLNIEEEKEVEQIKRQLEKQIDVIQITDITQSFLNLPLQHNV</sequence>
<gene>
    <name evidence="10" type="primary">ilvN</name>
    <name evidence="10" type="ORF">G4D63_12415</name>
</gene>
<comment type="subunit">
    <text evidence="4 8">Dimer of large and small chains.</text>
</comment>
<reference evidence="10 11" key="1">
    <citation type="submission" date="2020-02" db="EMBL/GenBank/DDBJ databases">
        <title>Bacillus aquiflavi sp. nov., isolated from yellow water of strong flavor Chinese baijiu in Yibin region of China.</title>
        <authorList>
            <person name="Xie J."/>
        </authorList>
    </citation>
    <scope>NUCLEOTIDE SEQUENCE [LARGE SCALE GENOMIC DNA]</scope>
    <source>
        <strain evidence="10 11">SA4</strain>
    </source>
</reference>
<name>A0A6M0Q840_9BACI</name>
<dbReference type="GO" id="GO:0009097">
    <property type="term" value="P:isoleucine biosynthetic process"/>
    <property type="evidence" value="ECO:0007669"/>
    <property type="project" value="UniProtKB-UniRule"/>
</dbReference>
<dbReference type="PANTHER" id="PTHR30239">
    <property type="entry name" value="ACETOLACTATE SYNTHASE SMALL SUBUNIT"/>
    <property type="match status" value="1"/>
</dbReference>
<organism evidence="10 11">
    <name type="scientific">Bacillus mesophilus</name>
    <dbReference type="NCBI Taxonomy" id="1808955"/>
    <lineage>
        <taxon>Bacteria</taxon>
        <taxon>Bacillati</taxon>
        <taxon>Bacillota</taxon>
        <taxon>Bacilli</taxon>
        <taxon>Bacillales</taxon>
        <taxon>Bacillaceae</taxon>
        <taxon>Bacillus</taxon>
    </lineage>
</organism>
<comment type="similarity">
    <text evidence="3 8">Belongs to the acetolactate synthase small subunit family.</text>
</comment>
<dbReference type="GO" id="GO:0003984">
    <property type="term" value="F:acetolactate synthase activity"/>
    <property type="evidence" value="ECO:0007669"/>
    <property type="project" value="UniProtKB-UniRule"/>
</dbReference>
<evidence type="ECO:0000256" key="5">
    <source>
        <dbReference type="ARBA" id="ARBA00022605"/>
    </source>
</evidence>
<evidence type="ECO:0000313" key="10">
    <source>
        <dbReference type="EMBL" id="NEY72532.1"/>
    </source>
</evidence>
<comment type="pathway">
    <text evidence="1 8">Amino-acid biosynthesis; L-isoleucine biosynthesis; L-isoleucine from 2-oxobutanoate: step 1/4.</text>
</comment>
<dbReference type="NCBIfam" id="TIGR00119">
    <property type="entry name" value="acolac_sm"/>
    <property type="match status" value="1"/>
</dbReference>
<evidence type="ECO:0000256" key="3">
    <source>
        <dbReference type="ARBA" id="ARBA00006341"/>
    </source>
</evidence>
<evidence type="ECO:0000256" key="4">
    <source>
        <dbReference type="ARBA" id="ARBA00011744"/>
    </source>
</evidence>
<dbReference type="EC" id="2.2.1.6" evidence="8"/>
<dbReference type="UniPathway" id="UPA00047">
    <property type="reaction ID" value="UER00055"/>
</dbReference>